<feature type="transmembrane region" description="Helical" evidence="6">
    <location>
        <begin position="279"/>
        <end position="295"/>
    </location>
</feature>
<feature type="transmembrane region" description="Helical" evidence="6">
    <location>
        <begin position="94"/>
        <end position="111"/>
    </location>
</feature>
<keyword evidence="3 6" id="KW-0812">Transmembrane</keyword>
<evidence type="ECO:0000256" key="3">
    <source>
        <dbReference type="ARBA" id="ARBA00022692"/>
    </source>
</evidence>
<feature type="transmembrane region" description="Helical" evidence="6">
    <location>
        <begin position="43"/>
        <end position="62"/>
    </location>
</feature>
<dbReference type="InterPro" id="IPR020846">
    <property type="entry name" value="MFS_dom"/>
</dbReference>
<keyword evidence="4 6" id="KW-1133">Transmembrane helix</keyword>
<dbReference type="PANTHER" id="PTHR43129:SF1">
    <property type="entry name" value="FOSMIDOMYCIN RESISTANCE PROTEIN"/>
    <property type="match status" value="1"/>
</dbReference>
<keyword evidence="2" id="KW-0813">Transport</keyword>
<evidence type="ECO:0000313" key="9">
    <source>
        <dbReference type="Proteomes" id="UP000214973"/>
    </source>
</evidence>
<dbReference type="InterPro" id="IPR036259">
    <property type="entry name" value="MFS_trans_sf"/>
</dbReference>
<dbReference type="CDD" id="cd17478">
    <property type="entry name" value="MFS_FsR"/>
    <property type="match status" value="1"/>
</dbReference>
<sequence>MQKFYPYLITVSHMINDSCQSVLPALLPLFIFTYGLTLEQAGFLILANTALSSLLQPLLGYISDKIHQPRLIALGVLLSACSIGVMGIVTSYESLLICATLAGIGSSIFHPEGAKIMNRLGGGKKGKAMGTFAIGGSSGFAFGPLFAGAIAYTVGPHGLLAFTVVGIIVSVILCILMPRIEAHANTIEQAVITRNHTVPAVPLKNYWMYFGILFIIILSQSINFRVINAFIPVFWTRELGTSPEQGSFALTVFFSIGIFMTYIGGLLGDKYGPIKIIRLSLLLWLPSMFLLPQVPEFSATIMLPLGYLLLVIIGAAKALSYSPVIVLGQTYLAKSIGFAAGVTLGVSQTIGGIIAPVVGNIADTYSLPVAMMTLVPFLLVGLIASLFLKDPKKWEV</sequence>
<feature type="transmembrane region" description="Helical" evidence="6">
    <location>
        <begin position="71"/>
        <end position="88"/>
    </location>
</feature>
<evidence type="ECO:0000256" key="5">
    <source>
        <dbReference type="ARBA" id="ARBA00023136"/>
    </source>
</evidence>
<feature type="transmembrane region" description="Helical" evidence="6">
    <location>
        <begin position="301"/>
        <end position="319"/>
    </location>
</feature>
<feature type="transmembrane region" description="Helical" evidence="6">
    <location>
        <begin position="206"/>
        <end position="227"/>
    </location>
</feature>
<feature type="transmembrane region" description="Helical" evidence="6">
    <location>
        <begin position="132"/>
        <end position="152"/>
    </location>
</feature>
<reference evidence="8 9" key="1">
    <citation type="submission" date="2017-06" db="EMBL/GenBank/DDBJ databases">
        <authorList>
            <consortium name="Pathogen Informatics"/>
        </authorList>
    </citation>
    <scope>NUCLEOTIDE SEQUENCE [LARGE SCALE GENOMIC DNA]</scope>
    <source>
        <strain evidence="8 9">NCTC12018</strain>
    </source>
</reference>
<name>A0A239YIU1_9FIRM</name>
<protein>
    <submittedName>
        <fullName evidence="8">Fosmidomycin resistance protein</fullName>
    </submittedName>
</protein>
<dbReference type="GO" id="GO:0022857">
    <property type="term" value="F:transmembrane transporter activity"/>
    <property type="evidence" value="ECO:0007669"/>
    <property type="project" value="InterPro"/>
</dbReference>
<dbReference type="RefSeq" id="WP_095065343.1">
    <property type="nucleotide sequence ID" value="NZ_LT906470.1"/>
</dbReference>
<feature type="transmembrane region" description="Helical" evidence="6">
    <location>
        <begin position="367"/>
        <end position="388"/>
    </location>
</feature>
<evidence type="ECO:0000259" key="7">
    <source>
        <dbReference type="PROSITE" id="PS50850"/>
    </source>
</evidence>
<organism evidence="8 9">
    <name type="scientific">Veillonella rodentium</name>
    <dbReference type="NCBI Taxonomy" id="248315"/>
    <lineage>
        <taxon>Bacteria</taxon>
        <taxon>Bacillati</taxon>
        <taxon>Bacillota</taxon>
        <taxon>Negativicutes</taxon>
        <taxon>Veillonellales</taxon>
        <taxon>Veillonellaceae</taxon>
        <taxon>Veillonella</taxon>
    </lineage>
</organism>
<keyword evidence="5 6" id="KW-0472">Membrane</keyword>
<feature type="domain" description="Major facilitator superfamily (MFS) profile" evidence="7">
    <location>
        <begin position="1"/>
        <end position="393"/>
    </location>
</feature>
<evidence type="ECO:0000256" key="1">
    <source>
        <dbReference type="ARBA" id="ARBA00004651"/>
    </source>
</evidence>
<proteinExistence type="predicted"/>
<dbReference type="Gene3D" id="1.20.1250.20">
    <property type="entry name" value="MFS general substrate transporter like domains"/>
    <property type="match status" value="2"/>
</dbReference>
<dbReference type="AlphaFoldDB" id="A0A239YIU1"/>
<feature type="transmembrane region" description="Helical" evidence="6">
    <location>
        <begin position="21"/>
        <end position="37"/>
    </location>
</feature>
<feature type="transmembrane region" description="Helical" evidence="6">
    <location>
        <begin position="158"/>
        <end position="177"/>
    </location>
</feature>
<dbReference type="InterPro" id="IPR011701">
    <property type="entry name" value="MFS"/>
</dbReference>
<dbReference type="PROSITE" id="PS50850">
    <property type="entry name" value="MFS"/>
    <property type="match status" value="1"/>
</dbReference>
<dbReference type="KEGG" id="vrm:44547418_00433"/>
<gene>
    <name evidence="8" type="primary">fsr_1</name>
    <name evidence="8" type="ORF">SAMEA44547418_00433</name>
</gene>
<dbReference type="Proteomes" id="UP000214973">
    <property type="component" value="Chromosome 1"/>
</dbReference>
<feature type="transmembrane region" description="Helical" evidence="6">
    <location>
        <begin position="247"/>
        <end position="267"/>
    </location>
</feature>
<dbReference type="GO" id="GO:0005886">
    <property type="term" value="C:plasma membrane"/>
    <property type="evidence" value="ECO:0007669"/>
    <property type="project" value="UniProtKB-SubCell"/>
</dbReference>
<dbReference type="SUPFAM" id="SSF103473">
    <property type="entry name" value="MFS general substrate transporter"/>
    <property type="match status" value="1"/>
</dbReference>
<evidence type="ECO:0000256" key="2">
    <source>
        <dbReference type="ARBA" id="ARBA00022448"/>
    </source>
</evidence>
<dbReference type="Pfam" id="PF07690">
    <property type="entry name" value="MFS_1"/>
    <property type="match status" value="2"/>
</dbReference>
<evidence type="ECO:0000313" key="8">
    <source>
        <dbReference type="EMBL" id="SNV59049.1"/>
    </source>
</evidence>
<dbReference type="PANTHER" id="PTHR43129">
    <property type="entry name" value="FOSMIDOMYCIN RESISTANCE PROTEIN"/>
    <property type="match status" value="1"/>
</dbReference>
<feature type="transmembrane region" description="Helical" evidence="6">
    <location>
        <begin position="331"/>
        <end position="355"/>
    </location>
</feature>
<evidence type="ECO:0000256" key="6">
    <source>
        <dbReference type="SAM" id="Phobius"/>
    </source>
</evidence>
<keyword evidence="9" id="KW-1185">Reference proteome</keyword>
<comment type="subcellular location">
    <subcellularLocation>
        <location evidence="1">Cell membrane</location>
        <topology evidence="1">Multi-pass membrane protein</topology>
    </subcellularLocation>
</comment>
<dbReference type="EMBL" id="LT906470">
    <property type="protein sequence ID" value="SNV59049.1"/>
    <property type="molecule type" value="Genomic_DNA"/>
</dbReference>
<accession>A0A239YIU1</accession>
<evidence type="ECO:0000256" key="4">
    <source>
        <dbReference type="ARBA" id="ARBA00022989"/>
    </source>
</evidence>